<evidence type="ECO:0000313" key="3">
    <source>
        <dbReference type="Proteomes" id="UP000000323"/>
    </source>
</evidence>
<organism evidence="2 3">
    <name type="scientific">Thermobaculum terrenum (strain ATCC BAA-798 / CCMEE 7001 / YNP1)</name>
    <dbReference type="NCBI Taxonomy" id="525904"/>
    <lineage>
        <taxon>Bacteria</taxon>
        <taxon>Bacillati</taxon>
        <taxon>Chloroflexota</taxon>
        <taxon>Chloroflexia</taxon>
        <taxon>Candidatus Thermobaculales</taxon>
        <taxon>Candidatus Thermobaculaceae</taxon>
        <taxon>Thermobaculum</taxon>
    </lineage>
</organism>
<gene>
    <name evidence="2" type="ordered locus">Tter_1754</name>
</gene>
<evidence type="ECO:0000313" key="2">
    <source>
        <dbReference type="EMBL" id="ACZ42660.1"/>
    </source>
</evidence>
<keyword evidence="1" id="KW-0472">Membrane</keyword>
<dbReference type="STRING" id="525904.Tter_1754"/>
<dbReference type="EMBL" id="CP001825">
    <property type="protein sequence ID" value="ACZ42660.1"/>
    <property type="molecule type" value="Genomic_DNA"/>
</dbReference>
<keyword evidence="1" id="KW-1133">Transmembrane helix</keyword>
<dbReference type="HOGENOM" id="CLU_2921310_0_0_0"/>
<evidence type="ECO:0000256" key="1">
    <source>
        <dbReference type="SAM" id="Phobius"/>
    </source>
</evidence>
<keyword evidence="3" id="KW-1185">Reference proteome</keyword>
<keyword evidence="1" id="KW-0812">Transmembrane</keyword>
<sequence>MSTTTGRNLFIFGAVIGAIGGLVLGSIATYELGDYVTQLVRRLFRAITRKQEQVRFDLLSQ</sequence>
<protein>
    <submittedName>
        <fullName evidence="2">Uncharacterized protein</fullName>
    </submittedName>
</protein>
<dbReference type="AlphaFoldDB" id="D1CCZ5"/>
<reference evidence="3" key="1">
    <citation type="journal article" date="2010" name="Stand. Genomic Sci.">
        <title>Complete genome sequence of 'Thermobaculum terrenum' type strain (YNP1).</title>
        <authorList>
            <person name="Kiss H."/>
            <person name="Cleland D."/>
            <person name="Lapidus A."/>
            <person name="Lucas S."/>
            <person name="Glavina Del Rio T."/>
            <person name="Nolan M."/>
            <person name="Tice H."/>
            <person name="Han C."/>
            <person name="Goodwin L."/>
            <person name="Pitluck S."/>
            <person name="Liolios K."/>
            <person name="Ivanova N."/>
            <person name="Mavromatis K."/>
            <person name="Ovchinnikova G."/>
            <person name="Pati A."/>
            <person name="Chen A."/>
            <person name="Palaniappan K."/>
            <person name="Land M."/>
            <person name="Hauser L."/>
            <person name="Chang Y."/>
            <person name="Jeffries C."/>
            <person name="Lu M."/>
            <person name="Brettin T."/>
            <person name="Detter J."/>
            <person name="Goker M."/>
            <person name="Tindall B."/>
            <person name="Beck B."/>
            <person name="McDermott T."/>
            <person name="Woyke T."/>
            <person name="Bristow J."/>
            <person name="Eisen J."/>
            <person name="Markowitz V."/>
            <person name="Hugenholtz P."/>
            <person name="Kyrpides N."/>
            <person name="Klenk H."/>
            <person name="Cheng J."/>
        </authorList>
    </citation>
    <scope>NUCLEOTIDE SEQUENCE [LARGE SCALE GENOMIC DNA]</scope>
    <source>
        <strain evidence="3">ATCC BAA-798 / YNP1</strain>
    </source>
</reference>
<name>D1CCZ5_THET1</name>
<accession>D1CCZ5</accession>
<proteinExistence type="predicted"/>
<feature type="transmembrane region" description="Helical" evidence="1">
    <location>
        <begin position="9"/>
        <end position="30"/>
    </location>
</feature>
<dbReference type="RefSeq" id="WP_012875694.1">
    <property type="nucleotide sequence ID" value="NC_013525.1"/>
</dbReference>
<dbReference type="Proteomes" id="UP000000323">
    <property type="component" value="Chromosome 1"/>
</dbReference>
<dbReference type="KEGG" id="ttr:Tter_1754"/>